<dbReference type="GeneID" id="93114394"/>
<dbReference type="SUPFAM" id="SSF52266">
    <property type="entry name" value="SGNH hydrolase"/>
    <property type="match status" value="1"/>
</dbReference>
<evidence type="ECO:0000259" key="1">
    <source>
        <dbReference type="Pfam" id="PF14606"/>
    </source>
</evidence>
<feature type="domain" description="SGNH hydrolase-type esterase N-terminal" evidence="2">
    <location>
        <begin position="28"/>
        <end position="170"/>
    </location>
</feature>
<organism evidence="3 4">
    <name type="scientific">Bacteroides salyersiae</name>
    <dbReference type="NCBI Taxonomy" id="291644"/>
    <lineage>
        <taxon>Bacteria</taxon>
        <taxon>Pseudomonadati</taxon>
        <taxon>Bacteroidota</taxon>
        <taxon>Bacteroidia</taxon>
        <taxon>Bacteroidales</taxon>
        <taxon>Bacteroidaceae</taxon>
        <taxon>Bacteroides</taxon>
    </lineage>
</organism>
<proteinExistence type="predicted"/>
<dbReference type="InterPro" id="IPR051532">
    <property type="entry name" value="Ester_Hydrolysis_Enzymes"/>
</dbReference>
<evidence type="ECO:0000313" key="4">
    <source>
        <dbReference type="Proteomes" id="UP000422221"/>
    </source>
</evidence>
<keyword evidence="3" id="KW-0378">Hydrolase</keyword>
<dbReference type="Pfam" id="PF14607">
    <property type="entry name" value="GxDLY"/>
    <property type="match status" value="1"/>
</dbReference>
<dbReference type="SMR" id="A0A7J4XID8"/>
<protein>
    <submittedName>
        <fullName evidence="3">Hydrolase</fullName>
    </submittedName>
</protein>
<evidence type="ECO:0000259" key="2">
    <source>
        <dbReference type="Pfam" id="PF14607"/>
    </source>
</evidence>
<dbReference type="InterPro" id="IPR013830">
    <property type="entry name" value="SGNH_hydro"/>
</dbReference>
<dbReference type="InterPro" id="IPR032740">
    <property type="entry name" value="GxDLY"/>
</dbReference>
<comment type="caution">
    <text evidence="3">The sequence shown here is derived from an EMBL/GenBank/DDBJ whole genome shotgun (WGS) entry which is preliminary data.</text>
</comment>
<dbReference type="GO" id="GO:0016788">
    <property type="term" value="F:hydrolase activity, acting on ester bonds"/>
    <property type="evidence" value="ECO:0007669"/>
    <property type="project" value="UniProtKB-ARBA"/>
</dbReference>
<dbReference type="Gene3D" id="3.40.50.1110">
    <property type="entry name" value="SGNH hydrolase"/>
    <property type="match status" value="1"/>
</dbReference>
<dbReference type="RefSeq" id="WP_005934013.1">
    <property type="nucleotide sequence ID" value="NZ_CABKSE010000004.1"/>
</dbReference>
<sequence>MDKVLYKKVCLGIVLLLLSGEFTAQTLKYVDAQKLLMVGKAQPNTEYYHRIDTALYKDLSPKVKYLSTLSCGLAIGFKTNSPIIAANWEVKPDKPSQNLSDIAHSGLDLYIKRNGKWEFAGVGKPTPQNTRSEYVIVQEMDNTEKECLLYLPLFSEIKSLRIGIKESANISAIDYPFKKKILIYGSSIVHGAEASRAGTTYVAKLSRRTGINFINLGFSGNARMENSMADCLADIEADAYILDCVPNATAKQIAERTGYLVRTIRAKHAKAPIIVMQSIAMDIGNFNLKIKNDLRIKDKTIQQQIEQLQHDGIKKLYFIRGEDLIGHDHEGTGDGIHPNDLGFQRMVNFLEPVLMNILQENELIF</sequence>
<name>A0A7J4XID8_9BACE</name>
<dbReference type="Gene3D" id="2.60.120.260">
    <property type="entry name" value="Galactose-binding domain-like"/>
    <property type="match status" value="1"/>
</dbReference>
<dbReference type="AlphaFoldDB" id="A0A7J4XID8"/>
<dbReference type="Pfam" id="PF14606">
    <property type="entry name" value="Lipase_GDSL_3"/>
    <property type="match status" value="1"/>
</dbReference>
<gene>
    <name evidence="3" type="ORF">F3F73_11085</name>
</gene>
<feature type="domain" description="SGNH hydrolase-type esterase" evidence="1">
    <location>
        <begin position="178"/>
        <end position="354"/>
    </location>
</feature>
<dbReference type="Proteomes" id="UP000422221">
    <property type="component" value="Unassembled WGS sequence"/>
</dbReference>
<accession>A0A7J4XID8</accession>
<reference evidence="3 4" key="1">
    <citation type="journal article" date="2019" name="Nat. Med.">
        <title>A library of human gut bacterial isolates paired with longitudinal multiomics data enables mechanistic microbiome research.</title>
        <authorList>
            <person name="Poyet M."/>
            <person name="Groussin M."/>
            <person name="Gibbons S.M."/>
            <person name="Avila-Pacheco J."/>
            <person name="Jiang X."/>
            <person name="Kearney S.M."/>
            <person name="Perrotta A.R."/>
            <person name="Berdy B."/>
            <person name="Zhao S."/>
            <person name="Lieberman T.D."/>
            <person name="Swanson P.K."/>
            <person name="Smith M."/>
            <person name="Roesemann S."/>
            <person name="Alexander J.E."/>
            <person name="Rich S.A."/>
            <person name="Livny J."/>
            <person name="Vlamakis H."/>
            <person name="Clish C."/>
            <person name="Bullock K."/>
            <person name="Deik A."/>
            <person name="Scott J."/>
            <person name="Pierce K.A."/>
            <person name="Xavier R.J."/>
            <person name="Alm E.J."/>
        </authorList>
    </citation>
    <scope>NUCLEOTIDE SEQUENCE [LARGE SCALE GENOMIC DNA]</scope>
    <source>
        <strain evidence="3 4">BIOML-A10</strain>
    </source>
</reference>
<evidence type="ECO:0000313" key="3">
    <source>
        <dbReference type="EMBL" id="KAA3765117.1"/>
    </source>
</evidence>
<dbReference type="PANTHER" id="PTHR30383">
    <property type="entry name" value="THIOESTERASE 1/PROTEASE 1/LYSOPHOSPHOLIPASE L1"/>
    <property type="match status" value="1"/>
</dbReference>
<dbReference type="PANTHER" id="PTHR30383:SF29">
    <property type="entry name" value="SGNH HYDROLASE-TYPE ESTERASE DOMAIN-CONTAINING PROTEIN"/>
    <property type="match status" value="1"/>
</dbReference>
<dbReference type="InterPro" id="IPR036514">
    <property type="entry name" value="SGNH_hydro_sf"/>
</dbReference>
<dbReference type="EMBL" id="VWMK01000010">
    <property type="protein sequence ID" value="KAA3765117.1"/>
    <property type="molecule type" value="Genomic_DNA"/>
</dbReference>